<comment type="caution">
    <text evidence="1">The sequence shown here is derived from an EMBL/GenBank/DDBJ whole genome shotgun (WGS) entry which is preliminary data.</text>
</comment>
<protein>
    <recommendedName>
        <fullName evidence="2">DUF4261 domain-containing protein</fullName>
    </recommendedName>
</protein>
<name>A0A7C2NZ21_9PLAN</name>
<sequence>MSATPPSVHVTLRIPGAWSHPGELVERLPAGCRLTPETLRLPDGAELEFIPMPPDDQFPDIFASSCRQPATDDELATVGRYTVNIGLKGPGGSLAEAHTLMRAAAAIVQAGGAGVFIDNSALAHGGGHWLALTDDGGPDALSFAFVAIVSGEDELWTMGLHVLGFPDIVMRRSDVGPDGEEIIEVIRYVCRGDRPIADGDLLGDEHGPRFQAAATASDEWSAGSPMHNPFGRLKLTSLKDIAEGN</sequence>
<dbReference type="AlphaFoldDB" id="A0A7C2NZ21"/>
<organism evidence="1">
    <name type="scientific">Schlesneria paludicola</name>
    <dbReference type="NCBI Taxonomy" id="360056"/>
    <lineage>
        <taxon>Bacteria</taxon>
        <taxon>Pseudomonadati</taxon>
        <taxon>Planctomycetota</taxon>
        <taxon>Planctomycetia</taxon>
        <taxon>Planctomycetales</taxon>
        <taxon>Planctomycetaceae</taxon>
        <taxon>Schlesneria</taxon>
    </lineage>
</organism>
<dbReference type="EMBL" id="DSOK01000090">
    <property type="protein sequence ID" value="HEN14394.1"/>
    <property type="molecule type" value="Genomic_DNA"/>
</dbReference>
<reference evidence="1" key="1">
    <citation type="journal article" date="2020" name="mSystems">
        <title>Genome- and Community-Level Interaction Insights into Carbon Utilization and Element Cycling Functions of Hydrothermarchaeota in Hydrothermal Sediment.</title>
        <authorList>
            <person name="Zhou Z."/>
            <person name="Liu Y."/>
            <person name="Xu W."/>
            <person name="Pan J."/>
            <person name="Luo Z.H."/>
            <person name="Li M."/>
        </authorList>
    </citation>
    <scope>NUCLEOTIDE SEQUENCE [LARGE SCALE GENOMIC DNA]</scope>
    <source>
        <strain evidence="1">SpSt-339</strain>
    </source>
</reference>
<evidence type="ECO:0000313" key="1">
    <source>
        <dbReference type="EMBL" id="HEN14394.1"/>
    </source>
</evidence>
<accession>A0A7C2NZ21</accession>
<gene>
    <name evidence="1" type="ORF">ENQ76_02855</name>
</gene>
<proteinExistence type="predicted"/>
<evidence type="ECO:0008006" key="2">
    <source>
        <dbReference type="Google" id="ProtNLM"/>
    </source>
</evidence>